<proteinExistence type="inferred from homology"/>
<dbReference type="PROSITE" id="PS00086">
    <property type="entry name" value="CYTOCHROME_P450"/>
    <property type="match status" value="1"/>
</dbReference>
<evidence type="ECO:0000313" key="11">
    <source>
        <dbReference type="Proteomes" id="UP000660729"/>
    </source>
</evidence>
<keyword evidence="9" id="KW-0472">Membrane</keyword>
<dbReference type="PRINTS" id="PR00463">
    <property type="entry name" value="EP450I"/>
</dbReference>
<dbReference type="InterPro" id="IPR050121">
    <property type="entry name" value="Cytochrome_P450_monoxygenase"/>
</dbReference>
<keyword evidence="7 10" id="KW-0503">Monooxygenase</keyword>
<gene>
    <name evidence="10" type="ORF">HII31_01018</name>
</gene>
<protein>
    <submittedName>
        <fullName evidence="10">Cytochrome P450 monooxygenase</fullName>
    </submittedName>
</protein>
<feature type="region of interest" description="Disordered" evidence="8">
    <location>
        <begin position="1"/>
        <end position="20"/>
    </location>
</feature>
<evidence type="ECO:0000256" key="8">
    <source>
        <dbReference type="SAM" id="MobiDB-lite"/>
    </source>
</evidence>
<evidence type="ECO:0000256" key="7">
    <source>
        <dbReference type="RuleBase" id="RU000461"/>
    </source>
</evidence>
<feature type="transmembrane region" description="Helical" evidence="9">
    <location>
        <begin position="60"/>
        <end position="82"/>
    </location>
</feature>
<organism evidence="10 11">
    <name type="scientific">Pseudocercospora fuligena</name>
    <dbReference type="NCBI Taxonomy" id="685502"/>
    <lineage>
        <taxon>Eukaryota</taxon>
        <taxon>Fungi</taxon>
        <taxon>Dikarya</taxon>
        <taxon>Ascomycota</taxon>
        <taxon>Pezizomycotina</taxon>
        <taxon>Dothideomycetes</taxon>
        <taxon>Dothideomycetidae</taxon>
        <taxon>Mycosphaerellales</taxon>
        <taxon>Mycosphaerellaceae</taxon>
        <taxon>Pseudocercospora</taxon>
    </lineage>
</organism>
<evidence type="ECO:0000256" key="1">
    <source>
        <dbReference type="ARBA" id="ARBA00001971"/>
    </source>
</evidence>
<dbReference type="PRINTS" id="PR00385">
    <property type="entry name" value="P450"/>
</dbReference>
<name>A0A8H6RUF2_9PEZI</name>
<sequence length="550" mass="61334">QRFDIGFRQPNRTLNHPGPNEGRCAERSALAVEIHIHVVIEVFTCFELSPPSCVAVMMPYSATLILACVAAAFLARAIFIALHSPLNRIPGPWIAKFSNIRLKLAVISGRRIHYIDALHKKYGPFVRISPDEIAVNDSKAIKQIHGIGSGFEKSSWYDTMVAMERPTLFTMTDGKSHAARRKLLARGFSKSNIRQNWEGVMRQKVVLAVDKIRDEAARNGGMVDVLKWWTFMASDVSSHLILGEDFHTLERGEVNDYMRILTKALRGAGIGAELPLLRSIGQRLPFQFTQKLWNTNEFLDDYAKVAVRNMQQSGQSKNVFANISAEAEKGDIGTLDLRDVELEASALFVAGTDTTAVSLSYVIYAVLARPDLRRRLEAEVAELPDNFQDADLEKLPLLHAVIEETLRLYGAAPGMLPRVVPAGGFDMGDYYIPQGTTVTTHAYSIHRDPAIFPDPLEFKPSRFLPESEDKLSDAAKAVYMPFGAGSRTCLGLHIAYGELRLATAEFFRRCPGSRLAESTTEDVMEFENFFLIAPRGHKCEVVIDSKTFWA</sequence>
<dbReference type="PANTHER" id="PTHR24305:SF96">
    <property type="entry name" value="CYTOCHROME P450 MONOOXYGENASE STCB-RELATED"/>
    <property type="match status" value="1"/>
</dbReference>
<comment type="cofactor">
    <cofactor evidence="1 6">
        <name>heme</name>
        <dbReference type="ChEBI" id="CHEBI:30413"/>
    </cofactor>
</comment>
<evidence type="ECO:0000256" key="5">
    <source>
        <dbReference type="ARBA" id="ARBA00023004"/>
    </source>
</evidence>
<dbReference type="InterPro" id="IPR017972">
    <property type="entry name" value="Cyt_P450_CS"/>
</dbReference>
<dbReference type="InterPro" id="IPR036396">
    <property type="entry name" value="Cyt_P450_sf"/>
</dbReference>
<reference evidence="10" key="1">
    <citation type="submission" date="2020-04" db="EMBL/GenBank/DDBJ databases">
        <title>Draft genome resource of the tomato pathogen Pseudocercospora fuligena.</title>
        <authorList>
            <person name="Zaccaron A."/>
        </authorList>
    </citation>
    <scope>NUCLEOTIDE SEQUENCE</scope>
    <source>
        <strain evidence="10">PF001</strain>
    </source>
</reference>
<dbReference type="SUPFAM" id="SSF48264">
    <property type="entry name" value="Cytochrome P450"/>
    <property type="match status" value="1"/>
</dbReference>
<dbReference type="OrthoDB" id="1470350at2759"/>
<comment type="caution">
    <text evidence="10">The sequence shown here is derived from an EMBL/GenBank/DDBJ whole genome shotgun (WGS) entry which is preliminary data.</text>
</comment>
<keyword evidence="6 7" id="KW-0349">Heme</keyword>
<dbReference type="InterPro" id="IPR001128">
    <property type="entry name" value="Cyt_P450"/>
</dbReference>
<dbReference type="Pfam" id="PF00067">
    <property type="entry name" value="p450"/>
    <property type="match status" value="1"/>
</dbReference>
<keyword evidence="11" id="KW-1185">Reference proteome</keyword>
<dbReference type="AlphaFoldDB" id="A0A8H6RUF2"/>
<feature type="non-terminal residue" evidence="10">
    <location>
        <position position="550"/>
    </location>
</feature>
<dbReference type="GO" id="GO:0020037">
    <property type="term" value="F:heme binding"/>
    <property type="evidence" value="ECO:0007669"/>
    <property type="project" value="InterPro"/>
</dbReference>
<keyword evidence="3 6" id="KW-0479">Metal-binding</keyword>
<dbReference type="Gene3D" id="1.10.630.10">
    <property type="entry name" value="Cytochrome P450"/>
    <property type="match status" value="1"/>
</dbReference>
<evidence type="ECO:0000256" key="9">
    <source>
        <dbReference type="SAM" id="Phobius"/>
    </source>
</evidence>
<keyword evidence="9" id="KW-1133">Transmembrane helix</keyword>
<feature type="binding site" description="axial binding residue" evidence="6">
    <location>
        <position position="489"/>
    </location>
    <ligand>
        <name>heme</name>
        <dbReference type="ChEBI" id="CHEBI:30413"/>
    </ligand>
    <ligandPart>
        <name>Fe</name>
        <dbReference type="ChEBI" id="CHEBI:18248"/>
    </ligandPart>
</feature>
<comment type="similarity">
    <text evidence="2 7">Belongs to the cytochrome P450 family.</text>
</comment>
<keyword evidence="4 7" id="KW-0560">Oxidoreductase</keyword>
<evidence type="ECO:0000313" key="10">
    <source>
        <dbReference type="EMBL" id="KAF7197679.1"/>
    </source>
</evidence>
<dbReference type="GO" id="GO:0004497">
    <property type="term" value="F:monooxygenase activity"/>
    <property type="evidence" value="ECO:0007669"/>
    <property type="project" value="UniProtKB-KW"/>
</dbReference>
<evidence type="ECO:0000256" key="6">
    <source>
        <dbReference type="PIRSR" id="PIRSR602401-1"/>
    </source>
</evidence>
<evidence type="ECO:0000256" key="4">
    <source>
        <dbReference type="ARBA" id="ARBA00023002"/>
    </source>
</evidence>
<dbReference type="CDD" id="cd11059">
    <property type="entry name" value="CYP_fungal"/>
    <property type="match status" value="1"/>
</dbReference>
<dbReference type="GO" id="GO:0016705">
    <property type="term" value="F:oxidoreductase activity, acting on paired donors, with incorporation or reduction of molecular oxygen"/>
    <property type="evidence" value="ECO:0007669"/>
    <property type="project" value="InterPro"/>
</dbReference>
<dbReference type="InterPro" id="IPR002401">
    <property type="entry name" value="Cyt_P450_E_grp-I"/>
</dbReference>
<evidence type="ECO:0000256" key="3">
    <source>
        <dbReference type="ARBA" id="ARBA00022723"/>
    </source>
</evidence>
<accession>A0A8H6RUF2</accession>
<dbReference type="Proteomes" id="UP000660729">
    <property type="component" value="Unassembled WGS sequence"/>
</dbReference>
<dbReference type="PANTHER" id="PTHR24305">
    <property type="entry name" value="CYTOCHROME P450"/>
    <property type="match status" value="1"/>
</dbReference>
<keyword evidence="5 6" id="KW-0408">Iron</keyword>
<evidence type="ECO:0000256" key="2">
    <source>
        <dbReference type="ARBA" id="ARBA00010617"/>
    </source>
</evidence>
<keyword evidence="9" id="KW-0812">Transmembrane</keyword>
<dbReference type="GO" id="GO:0005506">
    <property type="term" value="F:iron ion binding"/>
    <property type="evidence" value="ECO:0007669"/>
    <property type="project" value="InterPro"/>
</dbReference>
<dbReference type="EMBL" id="JABCIY010000008">
    <property type="protein sequence ID" value="KAF7197679.1"/>
    <property type="molecule type" value="Genomic_DNA"/>
</dbReference>